<sequence length="134" mass="14018">MTLLGCQQKTEPAATAASAAAEPVAVSEIRVGASADAPRPQSPDQPIVVHLKLKGGDRAMNAPTKLEARLIELRSGAAAGFLVKQFSGVVPPETEFSFESAKPWAEGRYAVEIKLDGKLIGQRDIDVIQAGAAP</sequence>
<organism evidence="1 2">
    <name type="scientific">Lysobacter capsici AZ78</name>
    <dbReference type="NCBI Taxonomy" id="1444315"/>
    <lineage>
        <taxon>Bacteria</taxon>
        <taxon>Pseudomonadati</taxon>
        <taxon>Pseudomonadota</taxon>
        <taxon>Gammaproteobacteria</taxon>
        <taxon>Lysobacterales</taxon>
        <taxon>Lysobacteraceae</taxon>
        <taxon>Lysobacter</taxon>
    </lineage>
</organism>
<evidence type="ECO:0000313" key="1">
    <source>
        <dbReference type="EMBL" id="KWS05998.1"/>
    </source>
</evidence>
<dbReference type="Proteomes" id="UP000023435">
    <property type="component" value="Unassembled WGS sequence"/>
</dbReference>
<dbReference type="AlphaFoldDB" id="A0A108UBC1"/>
<evidence type="ECO:0008006" key="3">
    <source>
        <dbReference type="Google" id="ProtNLM"/>
    </source>
</evidence>
<proteinExistence type="predicted"/>
<evidence type="ECO:0000313" key="2">
    <source>
        <dbReference type="Proteomes" id="UP000023435"/>
    </source>
</evidence>
<comment type="caution">
    <text evidence="1">The sequence shown here is derived from an EMBL/GenBank/DDBJ whole genome shotgun (WGS) entry which is preliminary data.</text>
</comment>
<protein>
    <recommendedName>
        <fullName evidence="3">Lipoprotein</fullName>
    </recommendedName>
</protein>
<accession>A0A108UBC1</accession>
<keyword evidence="2" id="KW-1185">Reference proteome</keyword>
<name>A0A108UBC1_9GAMM</name>
<dbReference type="EMBL" id="JAJA02000001">
    <property type="protein sequence ID" value="KWS05998.1"/>
    <property type="molecule type" value="Genomic_DNA"/>
</dbReference>
<gene>
    <name evidence="1" type="ORF">AZ78_3552</name>
</gene>
<reference evidence="1 2" key="1">
    <citation type="journal article" date="2014" name="Genome Announc.">
        <title>Draft Genome Sequence of Lysobacter capsici AZ78, a Bacterium Antagonistic to Plant-Pathogenic Oomycetes.</title>
        <authorList>
            <person name="Puopolo G."/>
            <person name="Sonego P."/>
            <person name="Engelen K."/>
            <person name="Pertot I."/>
        </authorList>
    </citation>
    <scope>NUCLEOTIDE SEQUENCE [LARGE SCALE GENOMIC DNA]</scope>
    <source>
        <strain evidence="1 2">AZ78</strain>
    </source>
</reference>